<dbReference type="EMBL" id="CAUYUJ010014590">
    <property type="protein sequence ID" value="CAK0843583.1"/>
    <property type="molecule type" value="Genomic_DNA"/>
</dbReference>
<keyword evidence="3" id="KW-1185">Reference proteome</keyword>
<keyword evidence="1" id="KW-0472">Membrane</keyword>
<keyword evidence="1" id="KW-1133">Transmembrane helix</keyword>
<evidence type="ECO:0000313" key="3">
    <source>
        <dbReference type="Proteomes" id="UP001189429"/>
    </source>
</evidence>
<keyword evidence="1" id="KW-0812">Transmembrane</keyword>
<accession>A0ABN9TCX8</accession>
<feature type="transmembrane region" description="Helical" evidence="1">
    <location>
        <begin position="79"/>
        <end position="102"/>
    </location>
</feature>
<dbReference type="Proteomes" id="UP001189429">
    <property type="component" value="Unassembled WGS sequence"/>
</dbReference>
<gene>
    <name evidence="2" type="ORF">PCOR1329_LOCUS37886</name>
</gene>
<sequence>MYAGLVDYETAWTLGVLYIIGRILYPLFYVVHGRFTFFFEHITQVGYAVNGTFILGALIRGAKWDYVEFSKDHNILTQILGACLGVFTLLPGVGITIPWFIAHTVMDRKRAQAYSASVTPGDA</sequence>
<reference evidence="2" key="1">
    <citation type="submission" date="2023-10" db="EMBL/GenBank/DDBJ databases">
        <authorList>
            <person name="Chen Y."/>
            <person name="Shah S."/>
            <person name="Dougan E. K."/>
            <person name="Thang M."/>
            <person name="Chan C."/>
        </authorList>
    </citation>
    <scope>NUCLEOTIDE SEQUENCE [LARGE SCALE GENOMIC DNA]</scope>
</reference>
<feature type="transmembrane region" description="Helical" evidence="1">
    <location>
        <begin position="38"/>
        <end position="59"/>
    </location>
</feature>
<feature type="transmembrane region" description="Helical" evidence="1">
    <location>
        <begin position="12"/>
        <end position="31"/>
    </location>
</feature>
<protein>
    <submittedName>
        <fullName evidence="2">Uncharacterized protein</fullName>
    </submittedName>
</protein>
<comment type="caution">
    <text evidence="2">The sequence shown here is derived from an EMBL/GenBank/DDBJ whole genome shotgun (WGS) entry which is preliminary data.</text>
</comment>
<organism evidence="2 3">
    <name type="scientific">Prorocentrum cordatum</name>
    <dbReference type="NCBI Taxonomy" id="2364126"/>
    <lineage>
        <taxon>Eukaryota</taxon>
        <taxon>Sar</taxon>
        <taxon>Alveolata</taxon>
        <taxon>Dinophyceae</taxon>
        <taxon>Prorocentrales</taxon>
        <taxon>Prorocentraceae</taxon>
        <taxon>Prorocentrum</taxon>
    </lineage>
</organism>
<evidence type="ECO:0000313" key="2">
    <source>
        <dbReference type="EMBL" id="CAK0843583.1"/>
    </source>
</evidence>
<evidence type="ECO:0000256" key="1">
    <source>
        <dbReference type="SAM" id="Phobius"/>
    </source>
</evidence>
<proteinExistence type="predicted"/>
<name>A0ABN9TCX8_9DINO</name>